<evidence type="ECO:0000313" key="3">
    <source>
        <dbReference type="Proteomes" id="UP000792457"/>
    </source>
</evidence>
<proteinExistence type="predicted"/>
<keyword evidence="1" id="KW-0472">Membrane</keyword>
<dbReference type="EMBL" id="KZ309334">
    <property type="protein sequence ID" value="KAG8238331.1"/>
    <property type="molecule type" value="Genomic_DNA"/>
</dbReference>
<dbReference type="Gene3D" id="1.20.140.150">
    <property type="match status" value="1"/>
</dbReference>
<dbReference type="AlphaFoldDB" id="A0A8K0KR51"/>
<evidence type="ECO:0000313" key="2">
    <source>
        <dbReference type="EMBL" id="KAG8238331.1"/>
    </source>
</evidence>
<gene>
    <name evidence="2" type="ORF">J437_LFUL018290</name>
</gene>
<evidence type="ECO:0000256" key="1">
    <source>
        <dbReference type="SAM" id="Phobius"/>
    </source>
</evidence>
<keyword evidence="3" id="KW-1185">Reference proteome</keyword>
<protein>
    <submittedName>
        <fullName evidence="2">Uncharacterized protein</fullName>
    </submittedName>
</protein>
<reference evidence="2" key="2">
    <citation type="submission" date="2017-10" db="EMBL/GenBank/DDBJ databases">
        <title>Ladona fulva Genome sequencing and assembly.</title>
        <authorList>
            <person name="Murali S."/>
            <person name="Richards S."/>
            <person name="Bandaranaike D."/>
            <person name="Bellair M."/>
            <person name="Blankenburg K."/>
            <person name="Chao H."/>
            <person name="Dinh H."/>
            <person name="Doddapaneni H."/>
            <person name="Dugan-Rocha S."/>
            <person name="Elkadiri S."/>
            <person name="Gnanaolivu R."/>
            <person name="Hernandez B."/>
            <person name="Skinner E."/>
            <person name="Javaid M."/>
            <person name="Lee S."/>
            <person name="Li M."/>
            <person name="Ming W."/>
            <person name="Munidasa M."/>
            <person name="Muniz J."/>
            <person name="Nguyen L."/>
            <person name="Hughes D."/>
            <person name="Osuji N."/>
            <person name="Pu L.-L."/>
            <person name="Puazo M."/>
            <person name="Qu C."/>
            <person name="Quiroz J."/>
            <person name="Raj R."/>
            <person name="Weissenberger G."/>
            <person name="Xin Y."/>
            <person name="Zou X."/>
            <person name="Han Y."/>
            <person name="Worley K."/>
            <person name="Muzny D."/>
            <person name="Gibbs R."/>
        </authorList>
    </citation>
    <scope>NUCLEOTIDE SEQUENCE</scope>
    <source>
        <strain evidence="2">Sampled in the wild</strain>
    </source>
</reference>
<dbReference type="OrthoDB" id="5917530at2759"/>
<reference evidence="2" key="1">
    <citation type="submission" date="2013-04" db="EMBL/GenBank/DDBJ databases">
        <authorList>
            <person name="Qu J."/>
            <person name="Murali S.C."/>
            <person name="Bandaranaike D."/>
            <person name="Bellair M."/>
            <person name="Blankenburg K."/>
            <person name="Chao H."/>
            <person name="Dinh H."/>
            <person name="Doddapaneni H."/>
            <person name="Downs B."/>
            <person name="Dugan-Rocha S."/>
            <person name="Elkadiri S."/>
            <person name="Gnanaolivu R.D."/>
            <person name="Hernandez B."/>
            <person name="Javaid M."/>
            <person name="Jayaseelan J.C."/>
            <person name="Lee S."/>
            <person name="Li M."/>
            <person name="Ming W."/>
            <person name="Munidasa M."/>
            <person name="Muniz J."/>
            <person name="Nguyen L."/>
            <person name="Ongeri F."/>
            <person name="Osuji N."/>
            <person name="Pu L.-L."/>
            <person name="Puazo M."/>
            <person name="Qu C."/>
            <person name="Quiroz J."/>
            <person name="Raj R."/>
            <person name="Weissenberger G."/>
            <person name="Xin Y."/>
            <person name="Zou X."/>
            <person name="Han Y."/>
            <person name="Richards S."/>
            <person name="Worley K."/>
            <person name="Muzny D."/>
            <person name="Gibbs R."/>
        </authorList>
    </citation>
    <scope>NUCLEOTIDE SEQUENCE</scope>
    <source>
        <strain evidence="2">Sampled in the wild</strain>
    </source>
</reference>
<keyword evidence="1" id="KW-0812">Transmembrane</keyword>
<dbReference type="Proteomes" id="UP000792457">
    <property type="component" value="Unassembled WGS sequence"/>
</dbReference>
<keyword evidence="1" id="KW-1133">Transmembrane helix</keyword>
<feature type="transmembrane region" description="Helical" evidence="1">
    <location>
        <begin position="21"/>
        <end position="44"/>
    </location>
</feature>
<name>A0A8K0KR51_LADFU</name>
<accession>A0A8K0KR51</accession>
<comment type="caution">
    <text evidence="2">The sequence shown here is derived from an EMBL/GenBank/DDBJ whole genome shotgun (WGS) entry which is preliminary data.</text>
</comment>
<organism evidence="2 3">
    <name type="scientific">Ladona fulva</name>
    <name type="common">Scarce chaser dragonfly</name>
    <name type="synonym">Libellula fulva</name>
    <dbReference type="NCBI Taxonomy" id="123851"/>
    <lineage>
        <taxon>Eukaryota</taxon>
        <taxon>Metazoa</taxon>
        <taxon>Ecdysozoa</taxon>
        <taxon>Arthropoda</taxon>
        <taxon>Hexapoda</taxon>
        <taxon>Insecta</taxon>
        <taxon>Pterygota</taxon>
        <taxon>Palaeoptera</taxon>
        <taxon>Odonata</taxon>
        <taxon>Epiprocta</taxon>
        <taxon>Anisoptera</taxon>
        <taxon>Libelluloidea</taxon>
        <taxon>Libellulidae</taxon>
        <taxon>Ladona</taxon>
    </lineage>
</organism>
<sequence>MCGAEEGSGRLGSSSAVLSRLAVLFGLLSMATLMAALLGSSWIFTVEPVRLPPATQRTDAVSATVTFRIGLWKVCPSLRKHNASHDTCISQTY</sequence>